<dbReference type="PANTHER" id="PTHR34383:SF1">
    <property type="entry name" value="ADP-POLYPHOSPHATE PHOSPHOTRANSFERASE"/>
    <property type="match status" value="1"/>
</dbReference>
<dbReference type="GO" id="GO:0006793">
    <property type="term" value="P:phosphorus metabolic process"/>
    <property type="evidence" value="ECO:0007669"/>
    <property type="project" value="InterPro"/>
</dbReference>
<keyword evidence="7" id="KW-1185">Reference proteome</keyword>
<dbReference type="Pfam" id="PF03976">
    <property type="entry name" value="PPK2"/>
    <property type="match status" value="1"/>
</dbReference>
<comment type="caution">
    <text evidence="6">The sequence shown here is derived from an EMBL/GenBank/DDBJ whole genome shotgun (WGS) entry which is preliminary data.</text>
</comment>
<dbReference type="AlphaFoldDB" id="A0A848KH07"/>
<protein>
    <recommendedName>
        <fullName evidence="4">ADP/GDP-polyphosphate phosphotransferase</fullName>
        <ecNumber evidence="4">2.7.4.-</ecNumber>
    </recommendedName>
    <alternativeName>
        <fullName evidence="4">Polyphosphate kinase PPK2</fullName>
    </alternativeName>
</protein>
<evidence type="ECO:0000313" key="6">
    <source>
        <dbReference type="EMBL" id="NMN98055.1"/>
    </source>
</evidence>
<dbReference type="Proteomes" id="UP000535543">
    <property type="component" value="Unassembled WGS sequence"/>
</dbReference>
<dbReference type="EC" id="2.7.4.-" evidence="4"/>
<dbReference type="NCBIfam" id="TIGR03707">
    <property type="entry name" value="PPK2_P_aer"/>
    <property type="match status" value="1"/>
</dbReference>
<evidence type="ECO:0000256" key="1">
    <source>
        <dbReference type="ARBA" id="ARBA00009924"/>
    </source>
</evidence>
<reference evidence="6 7" key="2">
    <citation type="submission" date="2020-06" db="EMBL/GenBank/DDBJ databases">
        <title>Antribacter stalactiti gen. nov., sp. nov., a new member of the family Nacardiaceae isolated from a cave.</title>
        <authorList>
            <person name="Kim I.S."/>
        </authorList>
    </citation>
    <scope>NUCLEOTIDE SEQUENCE [LARGE SCALE GENOMIC DNA]</scope>
    <source>
        <strain evidence="6 7">YC2-7</strain>
    </source>
</reference>
<organism evidence="6 7">
    <name type="scientific">Antrihabitans stalactiti</name>
    <dbReference type="NCBI Taxonomy" id="2584121"/>
    <lineage>
        <taxon>Bacteria</taxon>
        <taxon>Bacillati</taxon>
        <taxon>Actinomycetota</taxon>
        <taxon>Actinomycetes</taxon>
        <taxon>Mycobacteriales</taxon>
        <taxon>Nocardiaceae</taxon>
        <taxon>Antrihabitans</taxon>
    </lineage>
</organism>
<comment type="function">
    <text evidence="4">Uses inorganic polyphosphate (polyP) as a donor to convert GDP to GTP or ADP to ATP.</text>
</comment>
<evidence type="ECO:0000259" key="5">
    <source>
        <dbReference type="Pfam" id="PF03976"/>
    </source>
</evidence>
<dbReference type="InterPro" id="IPR022486">
    <property type="entry name" value="PPK2_PA0141"/>
</dbReference>
<dbReference type="InterPro" id="IPR027417">
    <property type="entry name" value="P-loop_NTPase"/>
</dbReference>
<dbReference type="PANTHER" id="PTHR34383">
    <property type="entry name" value="POLYPHOSPHATE:AMP PHOSPHOTRANSFERASE-RELATED"/>
    <property type="match status" value="1"/>
</dbReference>
<evidence type="ECO:0000256" key="3">
    <source>
        <dbReference type="ARBA" id="ARBA00022777"/>
    </source>
</evidence>
<name>A0A848KH07_9NOCA</name>
<evidence type="ECO:0000256" key="4">
    <source>
        <dbReference type="RuleBase" id="RU369062"/>
    </source>
</evidence>
<dbReference type="EMBL" id="VCQU01000009">
    <property type="protein sequence ID" value="NMN98055.1"/>
    <property type="molecule type" value="Genomic_DNA"/>
</dbReference>
<dbReference type="InterPro" id="IPR022488">
    <property type="entry name" value="PPK2-related"/>
</dbReference>
<gene>
    <name evidence="6" type="primary">ppk2</name>
    <name evidence="6" type="ORF">FGL95_23735</name>
</gene>
<keyword evidence="3 4" id="KW-0418">Kinase</keyword>
<dbReference type="SUPFAM" id="SSF52540">
    <property type="entry name" value="P-loop containing nucleoside triphosphate hydrolases"/>
    <property type="match status" value="1"/>
</dbReference>
<dbReference type="Gene3D" id="3.40.50.300">
    <property type="entry name" value="P-loop containing nucleotide triphosphate hydrolases"/>
    <property type="match status" value="1"/>
</dbReference>
<evidence type="ECO:0000256" key="2">
    <source>
        <dbReference type="ARBA" id="ARBA00022679"/>
    </source>
</evidence>
<accession>A0A848KH07</accession>
<dbReference type="GO" id="GO:0008976">
    <property type="term" value="F:polyphosphate kinase activity"/>
    <property type="evidence" value="ECO:0007669"/>
    <property type="project" value="UniProtKB-UniRule"/>
</dbReference>
<sequence length="302" mass="35184">MKYLSAIADLRTAVDLADTSGFAVDDDDDDDPVLLTHPDGVIVDTWREGYPYDHRMSRSEYEMSKRLLQIELLKLQNWIKATGGRMVIVFEGRDAAGKGGTIKRFMEHLNPRGAKVVALEKPSVRESTQWYFQRYVDHLPAAGEMVFFDRSWYNRAGVERVMGFCTDEQHERFIRQVPLFEQMLVDDGIHLVKFWFSVSQLEQRTRFAIRQVDPVRQWKLSPMDLASLDKWDRYTSAKEENFRATDTDFAPWTVVKSNDKKRARLNAMRHVLNRFEYDNRDEEIVGQADPLIVGRARDVIAE</sequence>
<evidence type="ECO:0000313" key="7">
    <source>
        <dbReference type="Proteomes" id="UP000535543"/>
    </source>
</evidence>
<feature type="domain" description="Polyphosphate kinase-2-related" evidence="5">
    <location>
        <begin position="56"/>
        <end position="281"/>
    </location>
</feature>
<comment type="similarity">
    <text evidence="1 4">Belongs to the polyphosphate kinase 2 (PPK2) family. Class I subfamily.</text>
</comment>
<comment type="subunit">
    <text evidence="4">Homotetramer.</text>
</comment>
<reference evidence="6 7" key="1">
    <citation type="submission" date="2019-05" db="EMBL/GenBank/DDBJ databases">
        <authorList>
            <person name="Lee S.D."/>
        </authorList>
    </citation>
    <scope>NUCLEOTIDE SEQUENCE [LARGE SCALE GENOMIC DNA]</scope>
    <source>
        <strain evidence="6 7">YC2-7</strain>
    </source>
</reference>
<keyword evidence="2 4" id="KW-0808">Transferase</keyword>
<proteinExistence type="inferred from homology"/>